<dbReference type="EMBL" id="PPXC01000020">
    <property type="protein sequence ID" value="POH71907.1"/>
    <property type="molecule type" value="Genomic_DNA"/>
</dbReference>
<feature type="transmembrane region" description="Helical" evidence="1">
    <location>
        <begin position="146"/>
        <end position="171"/>
    </location>
</feature>
<evidence type="ECO:0000313" key="3">
    <source>
        <dbReference type="Proteomes" id="UP000237061"/>
    </source>
</evidence>
<feature type="transmembrane region" description="Helical" evidence="1">
    <location>
        <begin position="183"/>
        <end position="203"/>
    </location>
</feature>
<dbReference type="Proteomes" id="UP000237061">
    <property type="component" value="Unassembled WGS sequence"/>
</dbReference>
<dbReference type="AlphaFoldDB" id="A0A2S3ZSR8"/>
<protein>
    <submittedName>
        <fullName evidence="2">Uncharacterized protein</fullName>
    </submittedName>
</protein>
<comment type="caution">
    <text evidence="2">The sequence shown here is derived from an EMBL/GenBank/DDBJ whole genome shotgun (WGS) entry which is preliminary data.</text>
</comment>
<name>A0A2S3ZSR8_ARTGL</name>
<dbReference type="RefSeq" id="WP_103467335.1">
    <property type="nucleotide sequence ID" value="NZ_PPXC01000020.1"/>
</dbReference>
<gene>
    <name evidence="2" type="ORF">CVS27_18565</name>
</gene>
<reference evidence="2 3" key="1">
    <citation type="submission" date="2018-01" db="EMBL/GenBank/DDBJ databases">
        <title>Arthrobacter sp. nov., from glaciers in China.</title>
        <authorList>
            <person name="Liu Q."/>
            <person name="Xin Y.-H."/>
        </authorList>
    </citation>
    <scope>NUCLEOTIDE SEQUENCE [LARGE SCALE GENOMIC DNA]</scope>
    <source>
        <strain evidence="2 3">HLT2-12-2</strain>
    </source>
</reference>
<feature type="transmembrane region" description="Helical" evidence="1">
    <location>
        <begin position="250"/>
        <end position="270"/>
    </location>
</feature>
<evidence type="ECO:0000256" key="1">
    <source>
        <dbReference type="SAM" id="Phobius"/>
    </source>
</evidence>
<evidence type="ECO:0000313" key="2">
    <source>
        <dbReference type="EMBL" id="POH71907.1"/>
    </source>
</evidence>
<feature type="transmembrane region" description="Helical" evidence="1">
    <location>
        <begin position="102"/>
        <end position="125"/>
    </location>
</feature>
<proteinExistence type="predicted"/>
<keyword evidence="1" id="KW-1133">Transmembrane helix</keyword>
<accession>A0A2S3ZSR8</accession>
<feature type="transmembrane region" description="Helical" evidence="1">
    <location>
        <begin position="290"/>
        <end position="309"/>
    </location>
</feature>
<feature type="transmembrane region" description="Helical" evidence="1">
    <location>
        <begin position="36"/>
        <end position="54"/>
    </location>
</feature>
<sequence>MKVLAFILSMVVSTALMFGGIFLIVAQSPDHSTSFQLLAFFALTVMIYGPVSLGSMRAYWNVKVTEASRHFYKRWLWVVLGLEVLAAIAIAIFAVFVGMGWWLPSAFIAVEIVLLGIGVLVGDWLRRRDEAHPQQLSWAPVTRAEIARKIAIIAITFIVVLIAGILVLGIVRIVGNAEESLPVGVHLLFALSFASMGASFAGINSTLPLNAQLRDAAVRDMGTMQKVSKVVLRNKQIDLDENEQIAAAKYAAVIPTTLGFMVSYFALLYIGLGAQQVVRLVSGPVDAFTVGMLAALVGVLAFLFPYFIIRVRRARTYARDHADLLPLV</sequence>
<feature type="transmembrane region" description="Helical" evidence="1">
    <location>
        <begin position="75"/>
        <end position="96"/>
    </location>
</feature>
<keyword evidence="1" id="KW-0472">Membrane</keyword>
<keyword evidence="1" id="KW-0812">Transmembrane</keyword>
<organism evidence="2 3">
    <name type="scientific">Arthrobacter glacialis</name>
    <dbReference type="NCBI Taxonomy" id="1664"/>
    <lineage>
        <taxon>Bacteria</taxon>
        <taxon>Bacillati</taxon>
        <taxon>Actinomycetota</taxon>
        <taxon>Actinomycetes</taxon>
        <taxon>Micrococcales</taxon>
        <taxon>Micrococcaceae</taxon>
        <taxon>Arthrobacter</taxon>
    </lineage>
</organism>
<keyword evidence="3" id="KW-1185">Reference proteome</keyword>